<dbReference type="PANTHER" id="PTHR34477:SF1">
    <property type="entry name" value="UPF0213 PROTEIN YHBQ"/>
    <property type="match status" value="1"/>
</dbReference>
<dbReference type="InterPro" id="IPR000305">
    <property type="entry name" value="GIY-YIG_endonuc"/>
</dbReference>
<proteinExistence type="inferred from homology"/>
<feature type="domain" description="GIY-YIG" evidence="2">
    <location>
        <begin position="3"/>
        <end position="78"/>
    </location>
</feature>
<dbReference type="CDD" id="cd10456">
    <property type="entry name" value="GIY-YIG_UPF0213"/>
    <property type="match status" value="1"/>
</dbReference>
<comment type="similarity">
    <text evidence="1">Belongs to the UPF0213 family.</text>
</comment>
<keyword evidence="4" id="KW-1185">Reference proteome</keyword>
<dbReference type="Proteomes" id="UP001501734">
    <property type="component" value="Unassembled WGS sequence"/>
</dbReference>
<reference evidence="4" key="1">
    <citation type="journal article" date="2019" name="Int. J. Syst. Evol. Microbiol.">
        <title>The Global Catalogue of Microorganisms (GCM) 10K type strain sequencing project: providing services to taxonomists for standard genome sequencing and annotation.</title>
        <authorList>
            <consortium name="The Broad Institute Genomics Platform"/>
            <consortium name="The Broad Institute Genome Sequencing Center for Infectious Disease"/>
            <person name="Wu L."/>
            <person name="Ma J."/>
        </authorList>
    </citation>
    <scope>NUCLEOTIDE SEQUENCE [LARGE SCALE GENOMIC DNA]</scope>
    <source>
        <strain evidence="4">JCM 17250</strain>
    </source>
</reference>
<dbReference type="SMART" id="SM00465">
    <property type="entry name" value="GIYc"/>
    <property type="match status" value="1"/>
</dbReference>
<dbReference type="PROSITE" id="PS50164">
    <property type="entry name" value="GIY_YIG"/>
    <property type="match status" value="1"/>
</dbReference>
<protein>
    <submittedName>
        <fullName evidence="3">GIY-YIG nuclease family protein</fullName>
    </submittedName>
</protein>
<gene>
    <name evidence="3" type="ORF">GCM10022410_21610</name>
</gene>
<name>A0ABP7VXC2_9BACI</name>
<organism evidence="3 4">
    <name type="scientific">Amphibacillus indicireducens</name>
    <dbReference type="NCBI Taxonomy" id="1076330"/>
    <lineage>
        <taxon>Bacteria</taxon>
        <taxon>Bacillati</taxon>
        <taxon>Bacillota</taxon>
        <taxon>Bacilli</taxon>
        <taxon>Bacillales</taxon>
        <taxon>Bacillaceae</taxon>
        <taxon>Amphibacillus</taxon>
    </lineage>
</organism>
<evidence type="ECO:0000313" key="4">
    <source>
        <dbReference type="Proteomes" id="UP001501734"/>
    </source>
</evidence>
<evidence type="ECO:0000256" key="1">
    <source>
        <dbReference type="ARBA" id="ARBA00007435"/>
    </source>
</evidence>
<dbReference type="PANTHER" id="PTHR34477">
    <property type="entry name" value="UPF0213 PROTEIN YHBQ"/>
    <property type="match status" value="1"/>
</dbReference>
<dbReference type="Gene3D" id="3.40.1440.10">
    <property type="entry name" value="GIY-YIG endonuclease"/>
    <property type="match status" value="1"/>
</dbReference>
<dbReference type="EMBL" id="BAABDL010000118">
    <property type="protein sequence ID" value="GAA4076426.1"/>
    <property type="molecule type" value="Genomic_DNA"/>
</dbReference>
<dbReference type="SUPFAM" id="SSF82771">
    <property type="entry name" value="GIY-YIG endonuclease"/>
    <property type="match status" value="1"/>
</dbReference>
<sequence>MSIEHCVYMIECKDGSLYTGYTNHLTNRLEMHELGKGAKYTRGRGPFKLRYHEVFETKEEAMRVEYRIKKLTRRKKLAMIQQQKIGEQIEITEKLS</sequence>
<evidence type="ECO:0000259" key="2">
    <source>
        <dbReference type="PROSITE" id="PS50164"/>
    </source>
</evidence>
<dbReference type="InterPro" id="IPR050190">
    <property type="entry name" value="UPF0213_domain"/>
</dbReference>
<dbReference type="RefSeq" id="WP_344913058.1">
    <property type="nucleotide sequence ID" value="NZ_BAABDL010000118.1"/>
</dbReference>
<dbReference type="Pfam" id="PF01541">
    <property type="entry name" value="GIY-YIG"/>
    <property type="match status" value="1"/>
</dbReference>
<dbReference type="InterPro" id="IPR035901">
    <property type="entry name" value="GIY-YIG_endonuc_sf"/>
</dbReference>
<accession>A0ABP7VXC2</accession>
<evidence type="ECO:0000313" key="3">
    <source>
        <dbReference type="EMBL" id="GAA4076426.1"/>
    </source>
</evidence>
<comment type="caution">
    <text evidence="3">The sequence shown here is derived from an EMBL/GenBank/DDBJ whole genome shotgun (WGS) entry which is preliminary data.</text>
</comment>